<feature type="domain" description="Heterokaryon incompatibility" evidence="1">
    <location>
        <begin position="46"/>
        <end position="197"/>
    </location>
</feature>
<sequence length="301" mass="34292">MDNCLTTHEGCKKDISGLPHRVLDLREFSTVGKIKLVETEGMKDMYACLSYCWGTDNNFVTTPNNLPVFMTGIPWPDLPQTYKDAVIVASKLGIQFLWIDALCIMQGNKEDPESLKEWEEQSSLMSSIYGNATLTIAATNSRNTHEGFLDKCKLVEPPLSIPYDHTWLQTEPPEIDHSRSDSWSSNFLRERAWCYQEYFLAPRVLSFGYEEIAFDCNGGGVCECGQYPSEYDKRRENMKARDARRISSIGISDSLSSVWTTLVTEYSHRRITFPETRLTVLSGIAQMFQQKTGTDYLAGHW</sequence>
<dbReference type="PANTHER" id="PTHR33112:SF16">
    <property type="entry name" value="HETEROKARYON INCOMPATIBILITY DOMAIN-CONTAINING PROTEIN"/>
    <property type="match status" value="1"/>
</dbReference>
<dbReference type="Proteomes" id="UP000070700">
    <property type="component" value="Unassembled WGS sequence"/>
</dbReference>
<evidence type="ECO:0000313" key="3">
    <source>
        <dbReference type="Proteomes" id="UP000070700"/>
    </source>
</evidence>
<feature type="non-terminal residue" evidence="2">
    <location>
        <position position="301"/>
    </location>
</feature>
<dbReference type="AlphaFoldDB" id="A0A194XW16"/>
<reference evidence="2 3" key="1">
    <citation type="submission" date="2015-10" db="EMBL/GenBank/DDBJ databases">
        <title>Full genome of DAOMC 229536 Phialocephala scopiformis, a fungal endophyte of spruce producing the potent anti-insectan compound rugulosin.</title>
        <authorList>
            <consortium name="DOE Joint Genome Institute"/>
            <person name="Walker A.K."/>
            <person name="Frasz S.L."/>
            <person name="Seifert K.A."/>
            <person name="Miller J.D."/>
            <person name="Mondo S.J."/>
            <person name="Labutti K."/>
            <person name="Lipzen A."/>
            <person name="Dockter R."/>
            <person name="Kennedy M."/>
            <person name="Grigoriev I.V."/>
            <person name="Spatafora J.W."/>
        </authorList>
    </citation>
    <scope>NUCLEOTIDE SEQUENCE [LARGE SCALE GENOMIC DNA]</scope>
    <source>
        <strain evidence="2 3">CBS 120377</strain>
    </source>
</reference>
<dbReference type="KEGG" id="psco:LY89DRAFT_604699"/>
<dbReference type="OrthoDB" id="5125733at2759"/>
<proteinExistence type="predicted"/>
<protein>
    <submittedName>
        <fullName evidence="2">HET-domain-containing protein</fullName>
    </submittedName>
</protein>
<dbReference type="InParanoid" id="A0A194XW16"/>
<name>A0A194XW16_MOLSC</name>
<dbReference type="EMBL" id="KQ947404">
    <property type="protein sequence ID" value="KUJ24209.1"/>
    <property type="molecule type" value="Genomic_DNA"/>
</dbReference>
<evidence type="ECO:0000259" key="1">
    <source>
        <dbReference type="Pfam" id="PF06985"/>
    </source>
</evidence>
<dbReference type="RefSeq" id="XP_018078564.1">
    <property type="nucleotide sequence ID" value="XM_018210368.1"/>
</dbReference>
<gene>
    <name evidence="2" type="ORF">LY89DRAFT_604699</name>
</gene>
<organism evidence="2 3">
    <name type="scientific">Mollisia scopiformis</name>
    <name type="common">Conifer needle endophyte fungus</name>
    <name type="synonym">Phialocephala scopiformis</name>
    <dbReference type="NCBI Taxonomy" id="149040"/>
    <lineage>
        <taxon>Eukaryota</taxon>
        <taxon>Fungi</taxon>
        <taxon>Dikarya</taxon>
        <taxon>Ascomycota</taxon>
        <taxon>Pezizomycotina</taxon>
        <taxon>Leotiomycetes</taxon>
        <taxon>Helotiales</taxon>
        <taxon>Mollisiaceae</taxon>
        <taxon>Mollisia</taxon>
    </lineage>
</organism>
<dbReference type="InterPro" id="IPR010730">
    <property type="entry name" value="HET"/>
</dbReference>
<dbReference type="Pfam" id="PF06985">
    <property type="entry name" value="HET"/>
    <property type="match status" value="1"/>
</dbReference>
<accession>A0A194XW16</accession>
<keyword evidence="3" id="KW-1185">Reference proteome</keyword>
<dbReference type="PANTHER" id="PTHR33112">
    <property type="entry name" value="DOMAIN PROTEIN, PUTATIVE-RELATED"/>
    <property type="match status" value="1"/>
</dbReference>
<dbReference type="GeneID" id="28820094"/>
<evidence type="ECO:0000313" key="2">
    <source>
        <dbReference type="EMBL" id="KUJ24209.1"/>
    </source>
</evidence>
<dbReference type="STRING" id="149040.A0A194XW16"/>